<dbReference type="Proteomes" id="UP000237105">
    <property type="component" value="Unassembled WGS sequence"/>
</dbReference>
<gene>
    <name evidence="2" type="ORF">PanWU01x14_354320</name>
</gene>
<comment type="caution">
    <text evidence="2">The sequence shown here is derived from an EMBL/GenBank/DDBJ whole genome shotgun (WGS) entry which is preliminary data.</text>
</comment>
<dbReference type="AlphaFoldDB" id="A0A2P5A9P1"/>
<accession>A0A2P5A9P1</accession>
<dbReference type="EMBL" id="JXTB01000743">
    <property type="protein sequence ID" value="PON33256.1"/>
    <property type="molecule type" value="Genomic_DNA"/>
</dbReference>
<organism evidence="2 3">
    <name type="scientific">Parasponia andersonii</name>
    <name type="common">Sponia andersonii</name>
    <dbReference type="NCBI Taxonomy" id="3476"/>
    <lineage>
        <taxon>Eukaryota</taxon>
        <taxon>Viridiplantae</taxon>
        <taxon>Streptophyta</taxon>
        <taxon>Embryophyta</taxon>
        <taxon>Tracheophyta</taxon>
        <taxon>Spermatophyta</taxon>
        <taxon>Magnoliopsida</taxon>
        <taxon>eudicotyledons</taxon>
        <taxon>Gunneridae</taxon>
        <taxon>Pentapetalae</taxon>
        <taxon>rosids</taxon>
        <taxon>fabids</taxon>
        <taxon>Rosales</taxon>
        <taxon>Cannabaceae</taxon>
        <taxon>Parasponia</taxon>
    </lineage>
</organism>
<keyword evidence="3" id="KW-1185">Reference proteome</keyword>
<feature type="region of interest" description="Disordered" evidence="1">
    <location>
        <begin position="34"/>
        <end position="55"/>
    </location>
</feature>
<sequence>MVAGIVAVGRISEMGLIGFNGFFGRTGGRRRAATVGGASWRRGEATPVGGRPGRRLCRGLAERERDEGEKERESVCVL</sequence>
<reference evidence="3" key="1">
    <citation type="submission" date="2016-06" db="EMBL/GenBank/DDBJ databases">
        <title>Parallel loss of symbiosis genes in relatives of nitrogen-fixing non-legume Parasponia.</title>
        <authorList>
            <person name="Van Velzen R."/>
            <person name="Holmer R."/>
            <person name="Bu F."/>
            <person name="Rutten L."/>
            <person name="Van Zeijl A."/>
            <person name="Liu W."/>
            <person name="Santuari L."/>
            <person name="Cao Q."/>
            <person name="Sharma T."/>
            <person name="Shen D."/>
            <person name="Roswanjaya Y."/>
            <person name="Wardhani T."/>
            <person name="Kalhor M.S."/>
            <person name="Jansen J."/>
            <person name="Van den Hoogen J."/>
            <person name="Gungor B."/>
            <person name="Hartog M."/>
            <person name="Hontelez J."/>
            <person name="Verver J."/>
            <person name="Yang W.-C."/>
            <person name="Schijlen E."/>
            <person name="Repin R."/>
            <person name="Schilthuizen M."/>
            <person name="Schranz E."/>
            <person name="Heidstra R."/>
            <person name="Miyata K."/>
            <person name="Fedorova E."/>
            <person name="Kohlen W."/>
            <person name="Bisseling T."/>
            <person name="Smit S."/>
            <person name="Geurts R."/>
        </authorList>
    </citation>
    <scope>NUCLEOTIDE SEQUENCE [LARGE SCALE GENOMIC DNA]</scope>
    <source>
        <strain evidence="3">cv. WU1-14</strain>
    </source>
</reference>
<evidence type="ECO:0000256" key="1">
    <source>
        <dbReference type="SAM" id="MobiDB-lite"/>
    </source>
</evidence>
<proteinExistence type="predicted"/>
<protein>
    <submittedName>
        <fullName evidence="2">Uncharacterized protein</fullName>
    </submittedName>
</protein>
<evidence type="ECO:0000313" key="2">
    <source>
        <dbReference type="EMBL" id="PON33256.1"/>
    </source>
</evidence>
<evidence type="ECO:0000313" key="3">
    <source>
        <dbReference type="Proteomes" id="UP000237105"/>
    </source>
</evidence>
<name>A0A2P5A9P1_PARAD</name>